<organism evidence="1 2">
    <name type="scientific">Naganishia vaughanmartiniae</name>
    <dbReference type="NCBI Taxonomy" id="1424756"/>
    <lineage>
        <taxon>Eukaryota</taxon>
        <taxon>Fungi</taxon>
        <taxon>Dikarya</taxon>
        <taxon>Basidiomycota</taxon>
        <taxon>Agaricomycotina</taxon>
        <taxon>Tremellomycetes</taxon>
        <taxon>Filobasidiales</taxon>
        <taxon>Filobasidiaceae</taxon>
        <taxon>Naganishia</taxon>
    </lineage>
</organism>
<sequence length="1088" mass="119765">MLSRLALKSGRSVAQRQSIRSLASATPISTKYVDPVTNISTLSNGLTVASESQPHAQTATVGVWVDAGSRVDGKKASGSAHFLEHMAFKGTKSRDQRSLELEVENMGAHLNAYTSREQTVYYAKAFKQDVGSAVGIISDILQNSKLETQAIERERDVILREQEEVDKQLEEVVFDHLHAVAFAGQPLGNTILGPKEHINSIQQTDLQSYIQNNYTADRMVLVGAGAVDHEELCKLAEQHFASLPQSSNPIPLGKAAHAKTTFTGAEVRVRDDTMPTLNFAIAVEGVGWKSPDYFPMMVLSSIMGNWDRSLGAAPMLGSKLSHIISSNNLANSFMSFSTSYSDTGLWGIYMVTENLTNVDDLTHFTLKEWTRMSLAPSQVEVERAKSQLKASLLLGLDGTTAVAEDIGRQMVTTGKRFTPREIERAINSITVADIQRCAKTYLWDKDIAIAAVGQVEGLLDYNRIRAAAVEVPTLPFEMADMDVSPAGVGQDMYPIHLLMDELKSDDVHLRLASIRRLSTIALALGPQRTRDELIVFLQDQLDDEDEVLLVLAEELGGFADFVGGPEYAYLVMGPLENLAAVEETLVREKAAESINKMVVLLSQSDIDTHFIPLLKRLSQGDWFTSRTSACALYATAYPKAAPQAQTEMRKMFADLCHDDTPMVRRAAAKALGPFAKCFANDKQTLLSEIVPLYKKLAADDQDSVRLLTIPDLIAIAEQLPPQEVKSELNVQLTAAYTDKSWRVRYMLADHFVELASAVGEDIVREELVKAFTELLGDNEAEVRTAAAGQVPGFSKLVDKDVILARILPCVKTMTTDASQHVRSALAKQITGLAPLLGKQATKEYLLPLFLHLLKDEFSEVRLHLIGKLDMVNEVIGIEELSAALLPAIMELAEDKQWRVRQAIIEYIPLLATQLGVQFFDEKLGSLCMTWLGDSVFSIREAAVHNLKKLADVFGVEWAKQTILPQIVDMGKHPNYLYRMTTVFAITAIASSLNTAVLRESEVLATALRLTNDDIPNIRFNVAKALETIAGVVAGDAEGQAIIQNDIIPALDRMMEDSDADVRYYASRAKEKTTQGGAEPMNRKFAVVR</sequence>
<evidence type="ECO:0000313" key="1">
    <source>
        <dbReference type="EMBL" id="KAJ9118248.1"/>
    </source>
</evidence>
<name>A0ACC2X3G3_9TREE</name>
<reference evidence="1" key="1">
    <citation type="submission" date="2023-04" db="EMBL/GenBank/DDBJ databases">
        <title>Draft Genome sequencing of Naganishia species isolated from polar environments using Oxford Nanopore Technology.</title>
        <authorList>
            <person name="Leo P."/>
            <person name="Venkateswaran K."/>
        </authorList>
    </citation>
    <scope>NUCLEOTIDE SEQUENCE</scope>
    <source>
        <strain evidence="1">MNA-CCFEE 5425</strain>
    </source>
</reference>
<evidence type="ECO:0000313" key="2">
    <source>
        <dbReference type="Proteomes" id="UP001243375"/>
    </source>
</evidence>
<comment type="caution">
    <text evidence="1">The sequence shown here is derived from an EMBL/GenBank/DDBJ whole genome shotgun (WGS) entry which is preliminary data.</text>
</comment>
<dbReference type="Proteomes" id="UP001243375">
    <property type="component" value="Unassembled WGS sequence"/>
</dbReference>
<gene>
    <name evidence="1" type="ORF">QFC22_004157</name>
</gene>
<keyword evidence="2" id="KW-1185">Reference proteome</keyword>
<dbReference type="EMBL" id="JASBWU010000011">
    <property type="protein sequence ID" value="KAJ9118248.1"/>
    <property type="molecule type" value="Genomic_DNA"/>
</dbReference>
<accession>A0ACC2X3G3</accession>
<proteinExistence type="predicted"/>
<protein>
    <submittedName>
        <fullName evidence="1">Uncharacterized protein</fullName>
    </submittedName>
</protein>